<feature type="transmembrane region" description="Helical" evidence="19">
    <location>
        <begin position="344"/>
        <end position="376"/>
    </location>
</feature>
<feature type="region of interest" description="Disordered" evidence="18">
    <location>
        <begin position="387"/>
        <end position="416"/>
    </location>
</feature>
<keyword evidence="19" id="KW-0812">Transmembrane</keyword>
<dbReference type="PROSITE" id="PS50081">
    <property type="entry name" value="ZF_DAG_PE_2"/>
    <property type="match status" value="1"/>
</dbReference>
<reference evidence="22" key="3">
    <citation type="submission" date="2025-09" db="UniProtKB">
        <authorList>
            <consortium name="Ensembl"/>
        </authorList>
    </citation>
    <scope>IDENTIFICATION</scope>
</reference>
<evidence type="ECO:0000256" key="10">
    <source>
        <dbReference type="ARBA" id="ARBA00022741"/>
    </source>
</evidence>
<keyword evidence="10" id="KW-0547">Nucleotide-binding</keyword>
<accession>A0A8C7U9L6</accession>
<dbReference type="Gene3D" id="3.30.60.20">
    <property type="match status" value="1"/>
</dbReference>
<evidence type="ECO:0000256" key="13">
    <source>
        <dbReference type="ARBA" id="ARBA00022833"/>
    </source>
</evidence>
<feature type="region of interest" description="Disordered" evidence="18">
    <location>
        <begin position="185"/>
        <end position="226"/>
    </location>
</feature>
<comment type="catalytic activity">
    <reaction evidence="16">
        <text>L-threonyl-[protein] + ATP = O-phospho-L-threonyl-[protein] + ADP + H(+)</text>
        <dbReference type="Rhea" id="RHEA:46608"/>
        <dbReference type="Rhea" id="RHEA-COMP:11060"/>
        <dbReference type="Rhea" id="RHEA-COMP:11605"/>
        <dbReference type="ChEBI" id="CHEBI:15378"/>
        <dbReference type="ChEBI" id="CHEBI:30013"/>
        <dbReference type="ChEBI" id="CHEBI:30616"/>
        <dbReference type="ChEBI" id="CHEBI:61977"/>
        <dbReference type="ChEBI" id="CHEBI:456216"/>
        <dbReference type="EC" id="2.7.11.1"/>
    </reaction>
</comment>
<dbReference type="GO" id="GO:0004674">
    <property type="term" value="F:protein serine/threonine kinase activity"/>
    <property type="evidence" value="ECO:0007669"/>
    <property type="project" value="UniProtKB-KW"/>
</dbReference>
<keyword evidence="11" id="KW-0863">Zinc-finger</keyword>
<feature type="compositionally biased region" description="Acidic residues" evidence="18">
    <location>
        <begin position="487"/>
        <end position="496"/>
    </location>
</feature>
<evidence type="ECO:0000256" key="12">
    <source>
        <dbReference type="ARBA" id="ARBA00022777"/>
    </source>
</evidence>
<dbReference type="FunFam" id="3.30.200.20:FF:000034">
    <property type="entry name" value="Kinase suppressor of Ras 1"/>
    <property type="match status" value="1"/>
</dbReference>
<keyword evidence="8" id="KW-0808">Transferase</keyword>
<dbReference type="SMART" id="SM00109">
    <property type="entry name" value="C1"/>
    <property type="match status" value="1"/>
</dbReference>
<keyword evidence="5" id="KW-0963">Cytoplasm</keyword>
<dbReference type="Gene3D" id="1.10.150.50">
    <property type="entry name" value="Transcription Factor, Ets-1"/>
    <property type="match status" value="1"/>
</dbReference>
<keyword evidence="19" id="KW-1133">Transmembrane helix</keyword>
<evidence type="ECO:0000313" key="23">
    <source>
        <dbReference type="Proteomes" id="UP000694395"/>
    </source>
</evidence>
<feature type="domain" description="Phorbol-ester/DAG-type" evidence="21">
    <location>
        <begin position="254"/>
        <end position="298"/>
    </location>
</feature>
<feature type="compositionally biased region" description="Low complexity" evidence="18">
    <location>
        <begin position="391"/>
        <end position="404"/>
    </location>
</feature>
<evidence type="ECO:0000256" key="8">
    <source>
        <dbReference type="ARBA" id="ARBA00022679"/>
    </source>
</evidence>
<dbReference type="AlphaFoldDB" id="A0A8C7U9L6"/>
<evidence type="ECO:0000256" key="6">
    <source>
        <dbReference type="ARBA" id="ARBA00022527"/>
    </source>
</evidence>
<feature type="region of interest" description="Disordered" evidence="18">
    <location>
        <begin position="459"/>
        <end position="509"/>
    </location>
</feature>
<dbReference type="GO" id="GO:0016020">
    <property type="term" value="C:membrane"/>
    <property type="evidence" value="ECO:0007669"/>
    <property type="project" value="UniProtKB-SubCell"/>
</dbReference>
<keyword evidence="13" id="KW-0862">Zinc</keyword>
<dbReference type="Pfam" id="PF07714">
    <property type="entry name" value="PK_Tyr_Ser-Thr"/>
    <property type="match status" value="1"/>
</dbReference>
<evidence type="ECO:0000256" key="9">
    <source>
        <dbReference type="ARBA" id="ARBA00022723"/>
    </source>
</evidence>
<evidence type="ECO:0000256" key="1">
    <source>
        <dbReference type="ARBA" id="ARBA00004170"/>
    </source>
</evidence>
<proteinExistence type="inferred from homology"/>
<keyword evidence="7" id="KW-0597">Phosphoprotein</keyword>
<dbReference type="GO" id="GO:0008270">
    <property type="term" value="F:zinc ion binding"/>
    <property type="evidence" value="ECO:0007669"/>
    <property type="project" value="UniProtKB-KW"/>
</dbReference>
<dbReference type="InterPro" id="IPR000719">
    <property type="entry name" value="Prot_kinase_dom"/>
</dbReference>
<keyword evidence="23" id="KW-1185">Reference proteome</keyword>
<dbReference type="CDD" id="cd20872">
    <property type="entry name" value="C1_KSR1"/>
    <property type="match status" value="1"/>
</dbReference>
<keyword evidence="9" id="KW-0479">Metal-binding</keyword>
<dbReference type="EC" id="2.7.11.1" evidence="4"/>
<evidence type="ECO:0000256" key="4">
    <source>
        <dbReference type="ARBA" id="ARBA00012513"/>
    </source>
</evidence>
<feature type="compositionally biased region" description="Acidic residues" evidence="18">
    <location>
        <begin position="459"/>
        <end position="477"/>
    </location>
</feature>
<dbReference type="Proteomes" id="UP000694395">
    <property type="component" value="Chromosome 12"/>
</dbReference>
<evidence type="ECO:0000256" key="11">
    <source>
        <dbReference type="ARBA" id="ARBA00022771"/>
    </source>
</evidence>
<keyword evidence="14" id="KW-0067">ATP-binding</keyword>
<evidence type="ECO:0000256" key="3">
    <source>
        <dbReference type="ARBA" id="ARBA00005843"/>
    </source>
</evidence>
<dbReference type="GO" id="GO:0005737">
    <property type="term" value="C:cytoplasm"/>
    <property type="evidence" value="ECO:0007669"/>
    <property type="project" value="UniProtKB-SubCell"/>
</dbReference>
<dbReference type="Pfam" id="PF20406">
    <property type="entry name" value="SAM_KSR1_N"/>
    <property type="match status" value="1"/>
</dbReference>
<evidence type="ECO:0000256" key="15">
    <source>
        <dbReference type="ARBA" id="ARBA00023136"/>
    </source>
</evidence>
<dbReference type="Gene3D" id="3.30.200.20">
    <property type="entry name" value="Phosphorylase Kinase, domain 1"/>
    <property type="match status" value="1"/>
</dbReference>
<keyword evidence="15 19" id="KW-0472">Membrane</keyword>
<comment type="similarity">
    <text evidence="3">Belongs to the protein kinase superfamily. TKL Ser/Thr protein kinase family.</text>
</comment>
<name>A0A8C7U9L6_ONCMY</name>
<dbReference type="InterPro" id="IPR002219">
    <property type="entry name" value="PKC_DAG/PE"/>
</dbReference>
<dbReference type="PANTHER" id="PTHR23257">
    <property type="entry name" value="SERINE-THREONINE PROTEIN KINASE"/>
    <property type="match status" value="1"/>
</dbReference>
<organism evidence="22 23">
    <name type="scientific">Oncorhynchus mykiss</name>
    <name type="common">Rainbow trout</name>
    <name type="synonym">Salmo gairdneri</name>
    <dbReference type="NCBI Taxonomy" id="8022"/>
    <lineage>
        <taxon>Eukaryota</taxon>
        <taxon>Metazoa</taxon>
        <taxon>Chordata</taxon>
        <taxon>Craniata</taxon>
        <taxon>Vertebrata</taxon>
        <taxon>Euteleostomi</taxon>
        <taxon>Actinopterygii</taxon>
        <taxon>Neopterygii</taxon>
        <taxon>Teleostei</taxon>
        <taxon>Protacanthopterygii</taxon>
        <taxon>Salmoniformes</taxon>
        <taxon>Salmonidae</taxon>
        <taxon>Salmoninae</taxon>
        <taxon>Oncorhynchus</taxon>
    </lineage>
</organism>
<dbReference type="PROSITE" id="PS50011">
    <property type="entry name" value="PROTEIN_KINASE_DOM"/>
    <property type="match status" value="1"/>
</dbReference>
<dbReference type="FunFam" id="1.10.150.50:FF:000031">
    <property type="entry name" value="Kinase suppressor of Ras 2"/>
    <property type="match status" value="1"/>
</dbReference>
<evidence type="ECO:0000256" key="2">
    <source>
        <dbReference type="ARBA" id="ARBA00004496"/>
    </source>
</evidence>
<evidence type="ECO:0000256" key="7">
    <source>
        <dbReference type="ARBA" id="ARBA00022553"/>
    </source>
</evidence>
<protein>
    <recommendedName>
        <fullName evidence="4">non-specific serine/threonine protein kinase</fullName>
        <ecNumber evidence="4">2.7.11.1</ecNumber>
    </recommendedName>
</protein>
<dbReference type="FunFam" id="1.10.510.10:FF:000107">
    <property type="entry name" value="kinase suppressor of Ras 1"/>
    <property type="match status" value="1"/>
</dbReference>
<evidence type="ECO:0000256" key="14">
    <source>
        <dbReference type="ARBA" id="ARBA00022840"/>
    </source>
</evidence>
<dbReference type="SMART" id="SM00220">
    <property type="entry name" value="S_TKc"/>
    <property type="match status" value="1"/>
</dbReference>
<dbReference type="InterPro" id="IPR013761">
    <property type="entry name" value="SAM/pointed_sf"/>
</dbReference>
<reference evidence="22" key="2">
    <citation type="submission" date="2025-08" db="UniProtKB">
        <authorList>
            <consortium name="Ensembl"/>
        </authorList>
    </citation>
    <scope>IDENTIFICATION</scope>
</reference>
<dbReference type="GO" id="GO:0005524">
    <property type="term" value="F:ATP binding"/>
    <property type="evidence" value="ECO:0007669"/>
    <property type="project" value="UniProtKB-KW"/>
</dbReference>
<dbReference type="GO" id="GO:0007265">
    <property type="term" value="P:Ras protein signal transduction"/>
    <property type="evidence" value="ECO:0007669"/>
    <property type="project" value="TreeGrafter"/>
</dbReference>
<dbReference type="Gene3D" id="1.10.510.10">
    <property type="entry name" value="Transferase(Phosphotransferase) domain 1"/>
    <property type="match status" value="1"/>
</dbReference>
<evidence type="ECO:0000256" key="17">
    <source>
        <dbReference type="ARBA" id="ARBA00048679"/>
    </source>
</evidence>
<evidence type="ECO:0000256" key="19">
    <source>
        <dbReference type="SAM" id="Phobius"/>
    </source>
</evidence>
<dbReference type="FunFam" id="3.30.60.20:FF:000010">
    <property type="entry name" value="Putative kinase suppressor of Ras 1"/>
    <property type="match status" value="1"/>
</dbReference>
<keyword evidence="12" id="KW-0418">Kinase</keyword>
<evidence type="ECO:0000313" key="22">
    <source>
        <dbReference type="Ensembl" id="ENSOMYP00000094310.2"/>
    </source>
</evidence>
<reference evidence="22" key="1">
    <citation type="submission" date="2020-07" db="EMBL/GenBank/DDBJ databases">
        <title>A long reads based de novo assembly of the rainbow trout Arlee double haploid line genome.</title>
        <authorList>
            <person name="Gao G."/>
            <person name="Palti Y."/>
        </authorList>
    </citation>
    <scope>NUCLEOTIDE SEQUENCE [LARGE SCALE GENOMIC DNA]</scope>
</reference>
<dbReference type="Ensembl" id="ENSOMYT00000102535.2">
    <property type="protein sequence ID" value="ENSOMYP00000094310.2"/>
    <property type="gene ID" value="ENSOMYG00000043030.2"/>
</dbReference>
<dbReference type="InterPro" id="IPR046861">
    <property type="entry name" value="SAM_KSR1_N"/>
</dbReference>
<evidence type="ECO:0000256" key="5">
    <source>
        <dbReference type="ARBA" id="ARBA00022490"/>
    </source>
</evidence>
<dbReference type="InterPro" id="IPR011009">
    <property type="entry name" value="Kinase-like_dom_sf"/>
</dbReference>
<dbReference type="InterPro" id="IPR050167">
    <property type="entry name" value="Ser_Thr_protein_kinase"/>
</dbReference>
<evidence type="ECO:0000259" key="21">
    <source>
        <dbReference type="PROSITE" id="PS50081"/>
    </source>
</evidence>
<keyword evidence="6" id="KW-0723">Serine/threonine-protein kinase</keyword>
<dbReference type="InterPro" id="IPR046933">
    <property type="entry name" value="SAM_KSR1_N_sf"/>
</dbReference>
<dbReference type="InterPro" id="IPR001245">
    <property type="entry name" value="Ser-Thr/Tyr_kinase_cat_dom"/>
</dbReference>
<feature type="domain" description="Protein kinase" evidence="20">
    <location>
        <begin position="530"/>
        <end position="800"/>
    </location>
</feature>
<evidence type="ECO:0000259" key="20">
    <source>
        <dbReference type="PROSITE" id="PS50011"/>
    </source>
</evidence>
<evidence type="ECO:0000256" key="16">
    <source>
        <dbReference type="ARBA" id="ARBA00047899"/>
    </source>
</evidence>
<dbReference type="InterPro" id="IPR046349">
    <property type="entry name" value="C1-like_sf"/>
</dbReference>
<dbReference type="PANTHER" id="PTHR23257:SF716">
    <property type="entry name" value="KINASE SUPPRESSOR OF RAS 1"/>
    <property type="match status" value="1"/>
</dbReference>
<dbReference type="SUPFAM" id="SSF56112">
    <property type="entry name" value="Protein kinase-like (PK-like)"/>
    <property type="match status" value="1"/>
</dbReference>
<dbReference type="Gene3D" id="6.10.140.1120">
    <property type="match status" value="1"/>
</dbReference>
<dbReference type="GeneTree" id="ENSGT00940000156066"/>
<comment type="subcellular location">
    <subcellularLocation>
        <location evidence="2">Cytoplasm</location>
    </subcellularLocation>
    <subcellularLocation>
        <location evidence="1">Membrane</location>
        <topology evidence="1">Peripheral membrane protein</topology>
    </subcellularLocation>
</comment>
<evidence type="ECO:0000256" key="18">
    <source>
        <dbReference type="SAM" id="MobiDB-lite"/>
    </source>
</evidence>
<dbReference type="SUPFAM" id="SSF57889">
    <property type="entry name" value="Cysteine-rich domain"/>
    <property type="match status" value="1"/>
</dbReference>
<comment type="catalytic activity">
    <reaction evidence="17">
        <text>L-seryl-[protein] + ATP = O-phospho-L-seryl-[protein] + ADP + H(+)</text>
        <dbReference type="Rhea" id="RHEA:17989"/>
        <dbReference type="Rhea" id="RHEA-COMP:9863"/>
        <dbReference type="Rhea" id="RHEA-COMP:11604"/>
        <dbReference type="ChEBI" id="CHEBI:15378"/>
        <dbReference type="ChEBI" id="CHEBI:29999"/>
        <dbReference type="ChEBI" id="CHEBI:30616"/>
        <dbReference type="ChEBI" id="CHEBI:83421"/>
        <dbReference type="ChEBI" id="CHEBI:456216"/>
        <dbReference type="EC" id="2.7.11.1"/>
    </reaction>
</comment>
<sequence>MIEISISSLQGLRTKCAASNDLTQQEIRTLEVKLMKYICKQLQCKQKVPETERPQALDSYPRLGDWLRTVNLRPELIEAVPVKLSLDALLQMPGSHVRETMRRLGSSLEECSRLSAALSCLKSATESGGCLSGWQAARPPTTPSTPSTPCTACAHPRSFSVSTMPGPEAHGAYVYADTPFTDPFPLSAARQGRLHGHTSTPPLTPPSKRRHRLKPPCTPPPPSRKVLHLLPNITLTRSKSHESQLGNRIEEPPTNKFSTKSWLSQTCQVCQKNMMFGVKCKHCRLKCHNKCTKEAPSCRISFLPITKIRRTESVPSDINNPVDRPLETPQFGTLPKAITKKVDIGYYITPLMIMICMVLLGQTSVLLTLISVYLFFSFGQDHPPALNQLDSSSNPSSTTSSTPSSPAPFQNPPSHRQQFIFPGEFTVRSQTDCCAVLTPAHVPSPSLVNSLYLLHVLTVEEEDEEEEDDDEEDEDGGGSEMNGGSDGECDGDELDDLPNSRGGRWKGPISRKASQTSVYLQEWDIPFEQLDLGELIGKGRWGKVHKGRWHGEVAIRLLEIDGNNQDHLKLFKKEVMNYRQTRHENVVLFMGACMAPPHLAIITSFCKGRTLYSVVRDTKNTLDINKTRQIAQEIVKGMGYLHAKGIVHKDLKSKNVFHDTNKVIITDFGLFGISGVVQEGRRDNELKLPHGWICYLAPEIVRRMSPGNNEDRLPFSNAADVYAFGTIWYELQARDWPITNQPVEATIWQVGSGEGIKKVLAEISLGKEVTEILSACWAYDLRERPTFTQLADMLEKLPKLNRRLSHPGHFWKSAEYVS</sequence>